<evidence type="ECO:0000256" key="1">
    <source>
        <dbReference type="SAM" id="SignalP"/>
    </source>
</evidence>
<dbReference type="STRING" id="404692.A0A0J6Y0Q8"/>
<dbReference type="EMBL" id="DS028093">
    <property type="protein sequence ID" value="KMP01245.1"/>
    <property type="molecule type" value="Genomic_DNA"/>
</dbReference>
<dbReference type="Proteomes" id="UP000054565">
    <property type="component" value="Unassembled WGS sequence"/>
</dbReference>
<dbReference type="PANTHER" id="PTHR36195:SF4">
    <property type="entry name" value="DOMAIN PROTEIN, PUTATIVE (AFU_ORTHOLOGUE AFUA_5G01990)-RELATED"/>
    <property type="match status" value="1"/>
</dbReference>
<proteinExistence type="predicted"/>
<feature type="signal peptide" evidence="1">
    <location>
        <begin position="1"/>
        <end position="18"/>
    </location>
</feature>
<name>A0A0J6Y0Q8_COCIT</name>
<keyword evidence="1" id="KW-0732">Signal</keyword>
<dbReference type="InterPro" id="IPR006771">
    <property type="entry name" value="CetA-like"/>
</dbReference>
<feature type="chain" id="PRO_5005284710" evidence="1">
    <location>
        <begin position="19"/>
        <end position="154"/>
    </location>
</feature>
<evidence type="ECO:0000313" key="3">
    <source>
        <dbReference type="Proteomes" id="UP000054565"/>
    </source>
</evidence>
<organism evidence="2 3">
    <name type="scientific">Coccidioides immitis RMSCC 2394</name>
    <dbReference type="NCBI Taxonomy" id="404692"/>
    <lineage>
        <taxon>Eukaryota</taxon>
        <taxon>Fungi</taxon>
        <taxon>Dikarya</taxon>
        <taxon>Ascomycota</taxon>
        <taxon>Pezizomycotina</taxon>
        <taxon>Eurotiomycetes</taxon>
        <taxon>Eurotiomycetidae</taxon>
        <taxon>Onygenales</taxon>
        <taxon>Onygenaceae</taxon>
        <taxon>Coccidioides</taxon>
    </lineage>
</organism>
<dbReference type="OrthoDB" id="3682664at2759"/>
<evidence type="ECO:0000313" key="2">
    <source>
        <dbReference type="EMBL" id="KMP01245.1"/>
    </source>
</evidence>
<reference evidence="3" key="1">
    <citation type="journal article" date="2010" name="Genome Res.">
        <title>Population genomic sequencing of Coccidioides fungi reveals recent hybridization and transposon control.</title>
        <authorList>
            <person name="Neafsey D.E."/>
            <person name="Barker B.M."/>
            <person name="Sharpton T.J."/>
            <person name="Stajich J.E."/>
            <person name="Park D.J."/>
            <person name="Whiston E."/>
            <person name="Hung C.-Y."/>
            <person name="McMahan C."/>
            <person name="White J."/>
            <person name="Sykes S."/>
            <person name="Heiman D."/>
            <person name="Young S."/>
            <person name="Zeng Q."/>
            <person name="Abouelleil A."/>
            <person name="Aftuck L."/>
            <person name="Bessette D."/>
            <person name="Brown A."/>
            <person name="FitzGerald M."/>
            <person name="Lui A."/>
            <person name="Macdonald J.P."/>
            <person name="Priest M."/>
            <person name="Orbach M.J."/>
            <person name="Galgiani J.N."/>
            <person name="Kirkland T.N."/>
            <person name="Cole G.T."/>
            <person name="Birren B.W."/>
            <person name="Henn M.R."/>
            <person name="Taylor J.W."/>
            <person name="Rounsley S.D."/>
        </authorList>
    </citation>
    <scope>NUCLEOTIDE SEQUENCE [LARGE SCALE GENOMIC DNA]</scope>
    <source>
        <strain evidence="3">RMSCC 2394</strain>
    </source>
</reference>
<dbReference type="Pfam" id="PF04681">
    <property type="entry name" value="Bys1"/>
    <property type="match status" value="1"/>
</dbReference>
<accession>A0A0J6Y0Q8</accession>
<protein>
    <submittedName>
        <fullName evidence="2">Blastomyces phase-specific protein 1</fullName>
    </submittedName>
</protein>
<dbReference type="PANTHER" id="PTHR36195">
    <property type="entry name" value="DOMAIN PROTEIN, PUTATIVE (AFU_ORTHOLOGUE AFUA_5G01990)-RELATED-RELATED"/>
    <property type="match status" value="1"/>
</dbReference>
<dbReference type="AlphaFoldDB" id="A0A0J6Y0Q8"/>
<gene>
    <name evidence="2" type="ORF">CIRG_01385</name>
</gene>
<sequence length="154" mass="16324">MHLKTLLLAAFAATTALAGSAGNAIVENHCPFTVFLWSVGGSIGPKHVLKQGGVYSEKIHRDPQSGGIAIKITRVDDGIFNNSPQTNFAYSLTDPRVFYDLSDVFGDPFSGSKVLLDPSDPNCADICWPDGIPPSGSQVRDCNAGTDLKLTLCA</sequence>